<accession>A0A432Z3D6</accession>
<evidence type="ECO:0000313" key="2">
    <source>
        <dbReference type="EMBL" id="RUO72412.1"/>
    </source>
</evidence>
<keyword evidence="1" id="KW-0378">Hydrolase</keyword>
<dbReference type="PANTHER" id="PTHR31377">
    <property type="entry name" value="AGMATINE DEIMINASE-RELATED"/>
    <property type="match status" value="1"/>
</dbReference>
<dbReference type="RefSeq" id="WP_026860394.1">
    <property type="nucleotide sequence ID" value="NZ_PIQE01000002.1"/>
</dbReference>
<evidence type="ECO:0008006" key="4">
    <source>
        <dbReference type="Google" id="ProtNLM"/>
    </source>
</evidence>
<reference evidence="3" key="1">
    <citation type="journal article" date="2018" name="Front. Microbiol.">
        <title>Genome-Based Analysis Reveals the Taxonomy and Diversity of the Family Idiomarinaceae.</title>
        <authorList>
            <person name="Liu Y."/>
            <person name="Lai Q."/>
            <person name="Shao Z."/>
        </authorList>
    </citation>
    <scope>NUCLEOTIDE SEQUENCE [LARGE SCALE GENOMIC DNA]</scope>
    <source>
        <strain evidence="3">c121</strain>
    </source>
</reference>
<dbReference type="EMBL" id="PIQE01000002">
    <property type="protein sequence ID" value="RUO72412.1"/>
    <property type="molecule type" value="Genomic_DNA"/>
</dbReference>
<dbReference type="AlphaFoldDB" id="A0A432Z3D6"/>
<dbReference type="Proteomes" id="UP000287022">
    <property type="component" value="Unassembled WGS sequence"/>
</dbReference>
<name>A0A432Z3D6_9GAMM</name>
<keyword evidence="3" id="KW-1185">Reference proteome</keyword>
<dbReference type="SUPFAM" id="SSF55909">
    <property type="entry name" value="Pentein"/>
    <property type="match status" value="1"/>
</dbReference>
<protein>
    <recommendedName>
        <fullName evidence="4">Agmatine deiminase family protein</fullName>
    </recommendedName>
</protein>
<dbReference type="STRING" id="1122124.GCA_000423165_01635"/>
<dbReference type="GO" id="GO:0009446">
    <property type="term" value="P:putrescine biosynthetic process"/>
    <property type="evidence" value="ECO:0007669"/>
    <property type="project" value="InterPro"/>
</dbReference>
<evidence type="ECO:0000256" key="1">
    <source>
        <dbReference type="ARBA" id="ARBA00022801"/>
    </source>
</evidence>
<dbReference type="GO" id="GO:0004668">
    <property type="term" value="F:protein-arginine deiminase activity"/>
    <property type="evidence" value="ECO:0007669"/>
    <property type="project" value="InterPro"/>
</dbReference>
<proteinExistence type="predicted"/>
<sequence>MSLLADWQLTGPLLMLWPYRNDVWRGQAQYAQQQVLTMLAAIAPHHPVILGIHPPYLHQALPQLPSGLAWFPIAYDDAWARDISPLWLTPQQAVVADFNGWHDLNCNYQRDRRFAKQLTRQHGVRWRSLELIFEGGMLTTDGAGTAIIHAKSLMQRNPQLRLAELERRLCQMFGLKRVIWLQQALGADETGGHVDNQVQFIAADTLVYVQSPHDPAWNAEVQALQQQPWAQAYRWIALPAAQTWQDDAALFHDVRRVPGVMARGQQPLLRSYANLLRLKDVLLVPQFAHADDALALQTLQQALPEVSVVGVDAREFVRAGGGPHCMTTVLPSLSR</sequence>
<dbReference type="InterPro" id="IPR007466">
    <property type="entry name" value="Peptidyl-Arg-deiminase_porph"/>
</dbReference>
<gene>
    <name evidence="2" type="ORF">CWI80_07570</name>
</gene>
<dbReference type="PANTHER" id="PTHR31377:SF0">
    <property type="entry name" value="AGMATINE DEIMINASE-RELATED"/>
    <property type="match status" value="1"/>
</dbReference>
<organism evidence="2 3">
    <name type="scientific">Pseudidiomarina sediminum</name>
    <dbReference type="NCBI Taxonomy" id="431675"/>
    <lineage>
        <taxon>Bacteria</taxon>
        <taxon>Pseudomonadati</taxon>
        <taxon>Pseudomonadota</taxon>
        <taxon>Gammaproteobacteria</taxon>
        <taxon>Alteromonadales</taxon>
        <taxon>Idiomarinaceae</taxon>
        <taxon>Pseudidiomarina</taxon>
    </lineage>
</organism>
<evidence type="ECO:0000313" key="3">
    <source>
        <dbReference type="Proteomes" id="UP000287022"/>
    </source>
</evidence>
<dbReference type="Pfam" id="PF04371">
    <property type="entry name" value="PAD_porph"/>
    <property type="match status" value="1"/>
</dbReference>
<dbReference type="Gene3D" id="3.75.10.10">
    <property type="entry name" value="L-arginine/glycine Amidinotransferase, Chain A"/>
    <property type="match status" value="1"/>
</dbReference>
<dbReference type="GO" id="GO:0047632">
    <property type="term" value="F:agmatine deiminase activity"/>
    <property type="evidence" value="ECO:0007669"/>
    <property type="project" value="TreeGrafter"/>
</dbReference>
<comment type="caution">
    <text evidence="2">The sequence shown here is derived from an EMBL/GenBank/DDBJ whole genome shotgun (WGS) entry which is preliminary data.</text>
</comment>